<protein>
    <recommendedName>
        <fullName evidence="1">Cyclic di-GMP-binding protein</fullName>
    </recommendedName>
    <alternativeName>
        <fullName evidence="1">Cellulose synthase regulatory subunit</fullName>
    </alternativeName>
</protein>
<evidence type="ECO:0000259" key="3">
    <source>
        <dbReference type="Pfam" id="PF20916"/>
    </source>
</evidence>
<dbReference type="RefSeq" id="WP_091844435.1">
    <property type="nucleotide sequence ID" value="NZ_FOCM01000002.1"/>
</dbReference>
<evidence type="ECO:0000313" key="4">
    <source>
        <dbReference type="EMBL" id="SEM97365.1"/>
    </source>
</evidence>
<comment type="function">
    <text evidence="1">Binds the cellulose synthase activator, bis-(3'-5') cyclic diguanylic acid (c-di-GMP).</text>
</comment>
<accession>A0A1H8CQR2</accession>
<proteinExistence type="inferred from homology"/>
<keyword evidence="1" id="KW-1003">Cell membrane</keyword>
<evidence type="ECO:0000256" key="1">
    <source>
        <dbReference type="RuleBase" id="RU365021"/>
    </source>
</evidence>
<keyword evidence="1" id="KW-1133">Transmembrane helix</keyword>
<comment type="subunit">
    <text evidence="1">Tightly associated with the cellulose synthase catalytic subunit.</text>
</comment>
<dbReference type="GO" id="GO:0006011">
    <property type="term" value="P:UDP-alpha-D-glucose metabolic process"/>
    <property type="evidence" value="ECO:0007669"/>
    <property type="project" value="InterPro"/>
</dbReference>
<dbReference type="Pfam" id="PF03170">
    <property type="entry name" value="BcsB"/>
    <property type="match status" value="2"/>
</dbReference>
<organism evidence="4 5">
    <name type="scientific">Palleronia pelagia</name>
    <dbReference type="NCBI Taxonomy" id="387096"/>
    <lineage>
        <taxon>Bacteria</taxon>
        <taxon>Pseudomonadati</taxon>
        <taxon>Pseudomonadota</taxon>
        <taxon>Alphaproteobacteria</taxon>
        <taxon>Rhodobacterales</taxon>
        <taxon>Roseobacteraceae</taxon>
        <taxon>Palleronia</taxon>
    </lineage>
</organism>
<keyword evidence="1" id="KW-0732">Signal</keyword>
<dbReference type="Proteomes" id="UP000199372">
    <property type="component" value="Unassembled WGS sequence"/>
</dbReference>
<evidence type="ECO:0000313" key="5">
    <source>
        <dbReference type="Proteomes" id="UP000199372"/>
    </source>
</evidence>
<dbReference type="UniPathway" id="UPA00694"/>
<dbReference type="InterPro" id="IPR018513">
    <property type="entry name" value="Cell_synthase_bac"/>
</dbReference>
<keyword evidence="1" id="KW-0973">c-di-GMP</keyword>
<keyword evidence="1" id="KW-0997">Cell inner membrane</keyword>
<comment type="subcellular location">
    <subcellularLocation>
        <location evidence="1">Cell inner membrane</location>
    </subcellularLocation>
</comment>
<dbReference type="EMBL" id="FOCM01000002">
    <property type="protein sequence ID" value="SEM97365.1"/>
    <property type="molecule type" value="Genomic_DNA"/>
</dbReference>
<dbReference type="OrthoDB" id="7615145at2"/>
<dbReference type="AlphaFoldDB" id="A0A1H8CQR2"/>
<gene>
    <name evidence="4" type="ORF">SAMN04488011_10237</name>
</gene>
<sequence>MILRSHTIIFAALAACTLAAAPGIAPAEEGGMIRIPDLTAVDETAPATGNIDVVAGEMDLPSAAAARMQFHRPATGPVPVAVEAREPILSPLLSPMPILPGQTRLRLQGEFPEAEFTLFLPQGTPRGQLVLDHESGVDVLPDRSSMEVFVNDVSVGTFPLGKSSGDAPDSLAVPSNVWLPGANRVRIALSQVHRIYCGPEAAFDLWTDLDLATSGALIDERPTISGPADFVAAVARDAAAGRAIELRDPGGIAEGVAATLDIAAYRLSRMMGGHTLRYAESGGWPVVAAPAEGDTPDGAEDTTDAVEPAPEAPSHARITLIHRGALAIDDGRPDMEFRRAGDGAEVLVLRLDPQSSNQHVDAALGVAFDELMAHVREDAPGLSPTSGLAVGAGTLMRPGGPVRLSDLGMQTIRTSSHYFHRSQVFTLPRDWLILTAQKAVLHLDYAYARKLPNEAKLLIKVNGETVRLLPLVDEGGVLIEQFPVKFGANLLREGPNLLQFEALIPGAPSDFACPENAFPKLEIRGSTTLTVPASPRMRVPDLRGATAALRAGNFDLSSSGAEDLSMADRLSLVTALGMPSEGAAHLTVLSADALPRLPMGDYTFSPLALRDVLTKSPIVELPLPAYDARIGEVPDDSPFIGPATGSEPPRTARLAGLFGQAVGTVAANIAAVQARLLPDADADADAWLDAQRGQAILLQLDVTRPDRLWLVLGPRTDFAHVAARLAAGRRSIAGPNGQMAVLGHDDTWRSWADSRRMPELRERLTLANFRQVAGNYASWRPLYFTAALFGVALVFAALALRLVVLTRRPD</sequence>
<comment type="similarity">
    <text evidence="1">Belongs to the AcsB/BcsB family.</text>
</comment>
<feature type="transmembrane region" description="Helical" evidence="1">
    <location>
        <begin position="782"/>
        <end position="804"/>
    </location>
</feature>
<comment type="pathway">
    <text evidence="1">Glycan metabolism; bacterial cellulose biosynthesis.</text>
</comment>
<feature type="region of interest" description="Disordered" evidence="2">
    <location>
        <begin position="291"/>
        <end position="312"/>
    </location>
</feature>
<dbReference type="Gene3D" id="3.30.379.30">
    <property type="match status" value="1"/>
</dbReference>
<keyword evidence="1" id="KW-0812">Transmembrane</keyword>
<feature type="chain" id="PRO_5015211357" description="Cyclic di-GMP-binding protein" evidence="1">
    <location>
        <begin position="28"/>
        <end position="810"/>
    </location>
</feature>
<dbReference type="Gene3D" id="3.30.379.20">
    <property type="match status" value="2"/>
</dbReference>
<feature type="domain" description="Cellulose synthase subunit B-like C-terminal" evidence="3">
    <location>
        <begin position="674"/>
        <end position="807"/>
    </location>
</feature>
<feature type="compositionally biased region" description="Acidic residues" evidence="2">
    <location>
        <begin position="294"/>
        <end position="304"/>
    </location>
</feature>
<keyword evidence="1" id="KW-0135">Cellulose biosynthesis</keyword>
<reference evidence="5" key="1">
    <citation type="submission" date="2016-10" db="EMBL/GenBank/DDBJ databases">
        <authorList>
            <person name="Varghese N."/>
            <person name="Submissions S."/>
        </authorList>
    </citation>
    <scope>NUCLEOTIDE SEQUENCE [LARGE SCALE GENOMIC DNA]</scope>
    <source>
        <strain evidence="5">DSM 26893</strain>
    </source>
</reference>
<dbReference type="PROSITE" id="PS51257">
    <property type="entry name" value="PROKAR_LIPOPROTEIN"/>
    <property type="match status" value="1"/>
</dbReference>
<feature type="signal peptide" evidence="1">
    <location>
        <begin position="1"/>
        <end position="27"/>
    </location>
</feature>
<dbReference type="Pfam" id="PF20916">
    <property type="entry name" value="BscB_a-b"/>
    <property type="match status" value="1"/>
</dbReference>
<name>A0A1H8CQR2_9RHOB</name>
<dbReference type="GO" id="GO:0030244">
    <property type="term" value="P:cellulose biosynthetic process"/>
    <property type="evidence" value="ECO:0007669"/>
    <property type="project" value="UniProtKB-KW"/>
</dbReference>
<dbReference type="GO" id="GO:0005886">
    <property type="term" value="C:plasma membrane"/>
    <property type="evidence" value="ECO:0007669"/>
    <property type="project" value="UniProtKB-SubCell"/>
</dbReference>
<keyword evidence="5" id="KW-1185">Reference proteome</keyword>
<dbReference type="InterPro" id="IPR048861">
    <property type="entry name" value="BscB-like_C"/>
</dbReference>
<keyword evidence="1" id="KW-0472">Membrane</keyword>
<evidence type="ECO:0000256" key="2">
    <source>
        <dbReference type="SAM" id="MobiDB-lite"/>
    </source>
</evidence>
<dbReference type="Gene3D" id="2.60.120.260">
    <property type="entry name" value="Galactose-binding domain-like"/>
    <property type="match status" value="2"/>
</dbReference>
<dbReference type="Gene3D" id="1.20.5.4520">
    <property type="match status" value="1"/>
</dbReference>